<dbReference type="OrthoDB" id="277235at2759"/>
<keyword evidence="4" id="KW-0809">Transit peptide</keyword>
<dbReference type="PANTHER" id="PTHR11741">
    <property type="entry name" value="ELONGATION FACTOR TS"/>
    <property type="match status" value="1"/>
</dbReference>
<evidence type="ECO:0000313" key="8">
    <source>
        <dbReference type="EMBL" id="KIK07272.1"/>
    </source>
</evidence>
<evidence type="ECO:0000256" key="2">
    <source>
        <dbReference type="ARBA" id="ARBA00022768"/>
    </source>
</evidence>
<feature type="domain" description="Translation elongation factor EFTs/EF1B dimerisation" evidence="7">
    <location>
        <begin position="104"/>
        <end position="232"/>
    </location>
</feature>
<keyword evidence="5 6" id="KW-0496">Mitochondrion</keyword>
<keyword evidence="3 6" id="KW-0648">Protein biosynthesis</keyword>
<dbReference type="HOGENOM" id="CLU_047155_4_1_1"/>
<dbReference type="STRING" id="1095629.A0A0C9YAH3"/>
<sequence length="330" mass="35966">MYRNCRKAFTFSSRLYSTAPTEKPSLKLVAELRKRTEVSITKAREALSASNNDVSAALEWLRKDLITSGAKKAAKLGGRPTPEGLISVSVLSRGGESHIAGVRAAMIELNCETDFVGRNELFGRLAADIAHTAAYISDHTGSATAFNGTFPLDVLKDAPLLSQLNPTTPPTGTVGSSIRDMISKVGENISLRRALTVVENPPLRNTDVALRLGSYVHDSKIGSLALLALKSRAISLSLASDAFRERLEFLERALARQILGFETTSVNSSEDQTSLYNQPFMMFSREMDSPLVGEVLRNWSEKEGLLKESFDGGIAVLDFAKWRVGETLVE</sequence>
<dbReference type="GO" id="GO:0070125">
    <property type="term" value="P:mitochondrial translational elongation"/>
    <property type="evidence" value="ECO:0007669"/>
    <property type="project" value="TreeGrafter"/>
</dbReference>
<name>A0A0C9YAH3_9AGAR</name>
<dbReference type="EMBL" id="KN838548">
    <property type="protein sequence ID" value="KIK07272.1"/>
    <property type="molecule type" value="Genomic_DNA"/>
</dbReference>
<accession>A0A0C9YAH3</accession>
<evidence type="ECO:0000256" key="1">
    <source>
        <dbReference type="ARBA" id="ARBA00005532"/>
    </source>
</evidence>
<reference evidence="8 9" key="1">
    <citation type="submission" date="2014-04" db="EMBL/GenBank/DDBJ databases">
        <authorList>
            <consortium name="DOE Joint Genome Institute"/>
            <person name="Kuo A."/>
            <person name="Kohler A."/>
            <person name="Nagy L.G."/>
            <person name="Floudas D."/>
            <person name="Copeland A."/>
            <person name="Barry K.W."/>
            <person name="Cichocki N."/>
            <person name="Veneault-Fourrey C."/>
            <person name="LaButti K."/>
            <person name="Lindquist E.A."/>
            <person name="Lipzen A."/>
            <person name="Lundell T."/>
            <person name="Morin E."/>
            <person name="Murat C."/>
            <person name="Sun H."/>
            <person name="Tunlid A."/>
            <person name="Henrissat B."/>
            <person name="Grigoriev I.V."/>
            <person name="Hibbett D.S."/>
            <person name="Martin F."/>
            <person name="Nordberg H.P."/>
            <person name="Cantor M.N."/>
            <person name="Hua S.X."/>
        </authorList>
    </citation>
    <scope>NUCLEOTIDE SEQUENCE [LARGE SCALE GENOMIC DNA]</scope>
    <source>
        <strain evidence="8 9">LaAM-08-1</strain>
    </source>
</reference>
<dbReference type="GO" id="GO:0005739">
    <property type="term" value="C:mitochondrion"/>
    <property type="evidence" value="ECO:0007669"/>
    <property type="project" value="UniProtKB-SubCell"/>
</dbReference>
<proteinExistence type="inferred from homology"/>
<dbReference type="InterPro" id="IPR009060">
    <property type="entry name" value="UBA-like_sf"/>
</dbReference>
<reference evidence="9" key="2">
    <citation type="submission" date="2015-01" db="EMBL/GenBank/DDBJ databases">
        <title>Evolutionary Origins and Diversification of the Mycorrhizal Mutualists.</title>
        <authorList>
            <consortium name="DOE Joint Genome Institute"/>
            <consortium name="Mycorrhizal Genomics Consortium"/>
            <person name="Kohler A."/>
            <person name="Kuo A."/>
            <person name="Nagy L.G."/>
            <person name="Floudas D."/>
            <person name="Copeland A."/>
            <person name="Barry K.W."/>
            <person name="Cichocki N."/>
            <person name="Veneault-Fourrey C."/>
            <person name="LaButti K."/>
            <person name="Lindquist E.A."/>
            <person name="Lipzen A."/>
            <person name="Lundell T."/>
            <person name="Morin E."/>
            <person name="Murat C."/>
            <person name="Riley R."/>
            <person name="Ohm R."/>
            <person name="Sun H."/>
            <person name="Tunlid A."/>
            <person name="Henrissat B."/>
            <person name="Grigoriev I.V."/>
            <person name="Hibbett D.S."/>
            <person name="Martin F."/>
        </authorList>
    </citation>
    <scope>NUCLEOTIDE SEQUENCE [LARGE SCALE GENOMIC DNA]</scope>
    <source>
        <strain evidence="9">LaAM-08-1</strain>
    </source>
</reference>
<dbReference type="InterPro" id="IPR014039">
    <property type="entry name" value="Transl_elong_EFTs/EF1B_dimer"/>
</dbReference>
<evidence type="ECO:0000259" key="7">
    <source>
        <dbReference type="Pfam" id="PF00889"/>
    </source>
</evidence>
<dbReference type="InterPro" id="IPR001816">
    <property type="entry name" value="Transl_elong_EFTs/EF1B"/>
</dbReference>
<dbReference type="CDD" id="cd14275">
    <property type="entry name" value="UBA_EF-Ts"/>
    <property type="match status" value="1"/>
</dbReference>
<dbReference type="Pfam" id="PF00889">
    <property type="entry name" value="EF_TS"/>
    <property type="match status" value="1"/>
</dbReference>
<evidence type="ECO:0000313" key="9">
    <source>
        <dbReference type="Proteomes" id="UP000054477"/>
    </source>
</evidence>
<organism evidence="8 9">
    <name type="scientific">Laccaria amethystina LaAM-08-1</name>
    <dbReference type="NCBI Taxonomy" id="1095629"/>
    <lineage>
        <taxon>Eukaryota</taxon>
        <taxon>Fungi</taxon>
        <taxon>Dikarya</taxon>
        <taxon>Basidiomycota</taxon>
        <taxon>Agaricomycotina</taxon>
        <taxon>Agaricomycetes</taxon>
        <taxon>Agaricomycetidae</taxon>
        <taxon>Agaricales</taxon>
        <taxon>Agaricineae</taxon>
        <taxon>Hydnangiaceae</taxon>
        <taxon>Laccaria</taxon>
    </lineage>
</organism>
<protein>
    <recommendedName>
        <fullName evidence="6">Elongation factor Ts, mitochondrial</fullName>
        <shortName evidence="6">EF-Ts</shortName>
        <shortName evidence="6">EF-TsMt</shortName>
    </recommendedName>
</protein>
<dbReference type="AlphaFoldDB" id="A0A0C9YAH3"/>
<dbReference type="SUPFAM" id="SSF46934">
    <property type="entry name" value="UBA-like"/>
    <property type="match status" value="1"/>
</dbReference>
<dbReference type="SUPFAM" id="SSF54713">
    <property type="entry name" value="Elongation factor Ts (EF-Ts), dimerisation domain"/>
    <property type="match status" value="1"/>
</dbReference>
<gene>
    <name evidence="6" type="primary">TSF1</name>
    <name evidence="8" type="ORF">K443DRAFT_119691</name>
</gene>
<comment type="subcellular location">
    <subcellularLocation>
        <location evidence="6">Mitochondrion</location>
    </subcellularLocation>
</comment>
<keyword evidence="2 6" id="KW-0251">Elongation factor</keyword>
<evidence type="ECO:0000256" key="3">
    <source>
        <dbReference type="ARBA" id="ARBA00022917"/>
    </source>
</evidence>
<dbReference type="PANTHER" id="PTHR11741:SF0">
    <property type="entry name" value="ELONGATION FACTOR TS, MITOCHONDRIAL"/>
    <property type="match status" value="1"/>
</dbReference>
<evidence type="ECO:0000256" key="5">
    <source>
        <dbReference type="ARBA" id="ARBA00023128"/>
    </source>
</evidence>
<dbReference type="GO" id="GO:0003746">
    <property type="term" value="F:translation elongation factor activity"/>
    <property type="evidence" value="ECO:0007669"/>
    <property type="project" value="UniProtKB-UniRule"/>
</dbReference>
<dbReference type="InterPro" id="IPR036402">
    <property type="entry name" value="EF-Ts_dimer_sf"/>
</dbReference>
<keyword evidence="9" id="KW-1185">Reference proteome</keyword>
<dbReference type="Gene3D" id="3.30.479.20">
    <property type="entry name" value="Elongation factor Ts, dimerisation domain"/>
    <property type="match status" value="2"/>
</dbReference>
<dbReference type="Gene3D" id="1.10.8.10">
    <property type="entry name" value="DNA helicase RuvA subunit, C-terminal domain"/>
    <property type="match status" value="1"/>
</dbReference>
<evidence type="ECO:0000256" key="4">
    <source>
        <dbReference type="ARBA" id="ARBA00022946"/>
    </source>
</evidence>
<comment type="function">
    <text evidence="6">Associates with the EF-Tu.GDP complex and induces the exchange of GDP to GTP. It remains bound to the aminoacyl-tRNA.EF-Tu.GTP complex up to the GTP hydrolysis stage on the ribosome.</text>
</comment>
<evidence type="ECO:0000256" key="6">
    <source>
        <dbReference type="HAMAP-Rule" id="MF_03135"/>
    </source>
</evidence>
<comment type="similarity">
    <text evidence="1 6">Belongs to the EF-Ts family.</text>
</comment>
<dbReference type="HAMAP" id="MF_00050">
    <property type="entry name" value="EF_Ts"/>
    <property type="match status" value="1"/>
</dbReference>
<dbReference type="Proteomes" id="UP000054477">
    <property type="component" value="Unassembled WGS sequence"/>
</dbReference>